<dbReference type="Proteomes" id="UP000054051">
    <property type="component" value="Unassembled WGS sequence"/>
</dbReference>
<comment type="cofactor">
    <cofactor evidence="1">
        <name>FAD</name>
        <dbReference type="ChEBI" id="CHEBI:57692"/>
    </cofactor>
</comment>
<dbReference type="STRING" id="1070319.CAGGBEG34_250027"/>
<evidence type="ECO:0000256" key="2">
    <source>
        <dbReference type="ARBA" id="ARBA00004749"/>
    </source>
</evidence>
<dbReference type="GO" id="GO:0006744">
    <property type="term" value="P:ubiquinone biosynthetic process"/>
    <property type="evidence" value="ECO:0007669"/>
    <property type="project" value="UniProtKB-UniPathway"/>
</dbReference>
<accession>G2J9S8</accession>
<evidence type="ECO:0000313" key="10">
    <source>
        <dbReference type="Proteomes" id="UP000054051"/>
    </source>
</evidence>
<evidence type="ECO:0000256" key="3">
    <source>
        <dbReference type="ARBA" id="ARBA00005349"/>
    </source>
</evidence>
<evidence type="ECO:0000259" key="8">
    <source>
        <dbReference type="Pfam" id="PF01494"/>
    </source>
</evidence>
<dbReference type="InterPro" id="IPR018168">
    <property type="entry name" value="Ubi_Hdrlase_CS"/>
</dbReference>
<dbReference type="GO" id="GO:0004497">
    <property type="term" value="F:monooxygenase activity"/>
    <property type="evidence" value="ECO:0007669"/>
    <property type="project" value="UniProtKB-KW"/>
</dbReference>
<keyword evidence="10" id="KW-1185">Reference proteome</keyword>
<dbReference type="UniPathway" id="UPA00232"/>
<evidence type="ECO:0000256" key="6">
    <source>
        <dbReference type="ARBA" id="ARBA00023002"/>
    </source>
</evidence>
<evidence type="ECO:0000256" key="4">
    <source>
        <dbReference type="ARBA" id="ARBA00022630"/>
    </source>
</evidence>
<proteinExistence type="inferred from homology"/>
<keyword evidence="5" id="KW-0274">FAD</keyword>
<dbReference type="PROSITE" id="PS01304">
    <property type="entry name" value="UBIH"/>
    <property type="match status" value="1"/>
</dbReference>
<evidence type="ECO:0000256" key="7">
    <source>
        <dbReference type="ARBA" id="ARBA00023033"/>
    </source>
</evidence>
<feature type="domain" description="FAD-binding" evidence="8">
    <location>
        <begin position="6"/>
        <end position="319"/>
    </location>
</feature>
<dbReference type="PANTHER" id="PTHR43876:SF7">
    <property type="entry name" value="UBIQUINONE BIOSYNTHESIS MONOOXYGENASE COQ6, MITOCHONDRIAL"/>
    <property type="match status" value="1"/>
</dbReference>
<dbReference type="Pfam" id="PF01494">
    <property type="entry name" value="FAD_binding_3"/>
    <property type="match status" value="1"/>
</dbReference>
<dbReference type="AlphaFoldDB" id="G2J9S8"/>
<comment type="pathway">
    <text evidence="2">Cofactor biosynthesis; ubiquinone biosynthesis.</text>
</comment>
<dbReference type="NCBIfam" id="TIGR01988">
    <property type="entry name" value="Ubi-OHases"/>
    <property type="match status" value="1"/>
</dbReference>
<dbReference type="RefSeq" id="WP_006682712.1">
    <property type="nucleotide sequence ID" value="NZ_CAFB01000042.1"/>
</dbReference>
<dbReference type="SUPFAM" id="SSF51905">
    <property type="entry name" value="FAD/NAD(P)-binding domain"/>
    <property type="match status" value="1"/>
</dbReference>
<evidence type="ECO:0000256" key="1">
    <source>
        <dbReference type="ARBA" id="ARBA00001974"/>
    </source>
</evidence>
<keyword evidence="6 9" id="KW-0560">Oxidoreductase</keyword>
<dbReference type="GO" id="GO:0071949">
    <property type="term" value="F:FAD binding"/>
    <property type="evidence" value="ECO:0007669"/>
    <property type="project" value="InterPro"/>
</dbReference>
<reference evidence="9 10" key="1">
    <citation type="submission" date="2011-08" db="EMBL/GenBank/DDBJ databases">
        <title>The genome of the obligate endobacterium of an arbuscular mycorrhizal fungus reveals an interphylum network of nutritional interactions.</title>
        <authorList>
            <person name="Ghignone S."/>
            <person name="Salvioli A."/>
            <person name="Anca I."/>
            <person name="Lumini E."/>
            <person name="Ortu G."/>
            <person name="Petiti L."/>
            <person name="Cruveiller S."/>
            <person name="Bianciotto V."/>
            <person name="Piffanelli P."/>
            <person name="Lanfranco L."/>
            <person name="Bonfante P."/>
        </authorList>
    </citation>
    <scope>NUCLEOTIDE SEQUENCE [LARGE SCALE GENOMIC DNA]</scope>
    <source>
        <strain evidence="9 10">BEG34</strain>
    </source>
</reference>
<dbReference type="InterPro" id="IPR036188">
    <property type="entry name" value="FAD/NAD-bd_sf"/>
</dbReference>
<name>G2J9S8_9BURK</name>
<dbReference type="PANTHER" id="PTHR43876">
    <property type="entry name" value="UBIQUINONE BIOSYNTHESIS MONOOXYGENASE COQ6, MITOCHONDRIAL"/>
    <property type="match status" value="1"/>
</dbReference>
<dbReference type="eggNOG" id="COG0654">
    <property type="taxonomic scope" value="Bacteria"/>
</dbReference>
<evidence type="ECO:0000313" key="9">
    <source>
        <dbReference type="EMBL" id="CCD29525.1"/>
    </source>
</evidence>
<sequence>MKFDFDLIIAGAGPVGLSVARLLAQRSATRALSVALVDQHAITPVGDPRTLTLSYGSRMLLEPLGWPDAATPIQCIHISQRGHFGRMLIDCRAHDLPALGYAVPYGALMRALTGNIGTIGSVRHLKRATARAPVQDAHGVTLPIETERGPQQLRARLLIHAAGGSSARASIEGARYSGRDYQQSALLGLVRVEMPRPCWAWERFTREGPLALLPVGGMRAADYALVWCGAPNDAQRRMACCDDALLAELGARFGQRMGRFIAIERRAVYALRLQRVEPCVQGRVTVIGNAAQTLHPVAGQGLNLGLRDAYALVDALAHAGPTPAALARFARRRRRDRTLTITMTDWLARAFSTRRAERFAPLYGAAFTLLECLPPAKRALVRQMMFGCRR</sequence>
<comment type="similarity">
    <text evidence="3">Belongs to the UbiH/COQ6 family.</text>
</comment>
<dbReference type="NCBIfam" id="NF005421">
    <property type="entry name" value="PRK06996.1"/>
    <property type="match status" value="1"/>
</dbReference>
<dbReference type="PRINTS" id="PR00420">
    <property type="entry name" value="RNGMNOXGNASE"/>
</dbReference>
<gene>
    <name evidence="9" type="primary">ubiH</name>
    <name evidence="9" type="ORF">CAGGBEG34_250027</name>
</gene>
<dbReference type="EMBL" id="CAFB01000042">
    <property type="protein sequence ID" value="CCD29525.1"/>
    <property type="molecule type" value="Genomic_DNA"/>
</dbReference>
<dbReference type="InterPro" id="IPR010971">
    <property type="entry name" value="UbiH/COQ6"/>
</dbReference>
<evidence type="ECO:0000256" key="5">
    <source>
        <dbReference type="ARBA" id="ARBA00022827"/>
    </source>
</evidence>
<keyword evidence="4" id="KW-0285">Flavoprotein</keyword>
<dbReference type="Gene3D" id="3.50.50.60">
    <property type="entry name" value="FAD/NAD(P)-binding domain"/>
    <property type="match status" value="2"/>
</dbReference>
<protein>
    <submittedName>
        <fullName evidence="9">2-octaprenyl-6-methoxyphenol hydroxylase,FAD/NAD(P)-binding</fullName>
        <ecNumber evidence="9">1.14.13.-</ecNumber>
    </submittedName>
</protein>
<dbReference type="InterPro" id="IPR051205">
    <property type="entry name" value="UbiH/COQ6_monooxygenase"/>
</dbReference>
<dbReference type="EC" id="1.14.13.-" evidence="9"/>
<comment type="caution">
    <text evidence="9">The sequence shown here is derived from an EMBL/GenBank/DDBJ whole genome shotgun (WGS) entry which is preliminary data.</text>
</comment>
<keyword evidence="7" id="KW-0503">Monooxygenase</keyword>
<dbReference type="GO" id="GO:0016705">
    <property type="term" value="F:oxidoreductase activity, acting on paired donors, with incorporation or reduction of molecular oxygen"/>
    <property type="evidence" value="ECO:0007669"/>
    <property type="project" value="InterPro"/>
</dbReference>
<dbReference type="InterPro" id="IPR002938">
    <property type="entry name" value="FAD-bd"/>
</dbReference>
<organism evidence="9 10">
    <name type="scientific">Candidatus Glomeribacter gigasporarum BEG34</name>
    <dbReference type="NCBI Taxonomy" id="1070319"/>
    <lineage>
        <taxon>Bacteria</taxon>
        <taxon>Pseudomonadati</taxon>
        <taxon>Pseudomonadota</taxon>
        <taxon>Betaproteobacteria</taxon>
        <taxon>Burkholderiales</taxon>
        <taxon>Burkholderiaceae</taxon>
        <taxon>Candidatus Glomeribacter</taxon>
    </lineage>
</organism>